<keyword evidence="8" id="KW-1185">Reference proteome</keyword>
<dbReference type="RefSeq" id="XP_031563530.1">
    <property type="nucleotide sequence ID" value="XM_031707670.1"/>
</dbReference>
<feature type="region of interest" description="Disordered" evidence="6">
    <location>
        <begin position="1"/>
        <end position="29"/>
    </location>
</feature>
<dbReference type="FunFam" id="4.10.280.10:FF:000009">
    <property type="entry name" value="Transcription factor HES-1"/>
    <property type="match status" value="1"/>
</dbReference>
<dbReference type="GO" id="GO:0046983">
    <property type="term" value="F:protein dimerization activity"/>
    <property type="evidence" value="ECO:0007669"/>
    <property type="project" value="InterPro"/>
</dbReference>
<evidence type="ECO:0000256" key="1">
    <source>
        <dbReference type="ARBA" id="ARBA00004123"/>
    </source>
</evidence>
<evidence type="ECO:0000259" key="7">
    <source>
        <dbReference type="PROSITE" id="PS50888"/>
    </source>
</evidence>
<dbReference type="SUPFAM" id="SSF47459">
    <property type="entry name" value="HLH, helix-loop-helix DNA-binding domain"/>
    <property type="match status" value="1"/>
</dbReference>
<accession>A0A6P8IDI8</accession>
<dbReference type="InterPro" id="IPR011598">
    <property type="entry name" value="bHLH_dom"/>
</dbReference>
<evidence type="ECO:0000313" key="8">
    <source>
        <dbReference type="Proteomes" id="UP000515163"/>
    </source>
</evidence>
<evidence type="ECO:0000256" key="3">
    <source>
        <dbReference type="ARBA" id="ARBA00023125"/>
    </source>
</evidence>
<sequence length="230" mass="25825">MVQDSVAGSKMSESETEGRKWSKPIMEKRRRERINKSLDELKKLVLEAQNRDSSRYTKLEKADILEVTVKHLRGLRNRRKSVPATTTVVSQNLIPTGVNVGCCRCAPEVGHCIFPDHVVMETSERIRTQTMSHLVGISTNTQNRMYIDNSARGPSIMARDRNFTPGIPSPMSQGVVVQSRSCQPLHVNTAVQFIPICSSHLSNTNAFPGTLSQSNESYCFSNGDQFWRPF</sequence>
<proteinExistence type="predicted"/>
<feature type="compositionally biased region" description="Basic and acidic residues" evidence="6">
    <location>
        <begin position="12"/>
        <end position="29"/>
    </location>
</feature>
<organism evidence="8 9">
    <name type="scientific">Actinia tenebrosa</name>
    <name type="common">Australian red waratah sea anemone</name>
    <dbReference type="NCBI Taxonomy" id="6105"/>
    <lineage>
        <taxon>Eukaryota</taxon>
        <taxon>Metazoa</taxon>
        <taxon>Cnidaria</taxon>
        <taxon>Anthozoa</taxon>
        <taxon>Hexacorallia</taxon>
        <taxon>Actiniaria</taxon>
        <taxon>Actiniidae</taxon>
        <taxon>Actinia</taxon>
    </lineage>
</organism>
<dbReference type="PANTHER" id="PTHR10985">
    <property type="entry name" value="BASIC HELIX-LOOP-HELIX TRANSCRIPTION FACTOR, HES-RELATED"/>
    <property type="match status" value="1"/>
</dbReference>
<dbReference type="PROSITE" id="PS50888">
    <property type="entry name" value="BHLH"/>
    <property type="match status" value="1"/>
</dbReference>
<feature type="domain" description="BHLH" evidence="7">
    <location>
        <begin position="18"/>
        <end position="75"/>
    </location>
</feature>
<dbReference type="Proteomes" id="UP000515163">
    <property type="component" value="Unplaced"/>
</dbReference>
<dbReference type="Gene3D" id="4.10.280.10">
    <property type="entry name" value="Helix-loop-helix DNA-binding domain"/>
    <property type="match status" value="1"/>
</dbReference>
<dbReference type="GeneID" id="116299045"/>
<dbReference type="CDD" id="cd11410">
    <property type="entry name" value="bHLH_O_HES"/>
    <property type="match status" value="1"/>
</dbReference>
<name>A0A6P8IDI8_ACTTE</name>
<evidence type="ECO:0000256" key="5">
    <source>
        <dbReference type="ARBA" id="ARBA00023242"/>
    </source>
</evidence>
<comment type="subcellular location">
    <subcellularLocation>
        <location evidence="1">Nucleus</location>
    </subcellularLocation>
</comment>
<evidence type="ECO:0000256" key="4">
    <source>
        <dbReference type="ARBA" id="ARBA00023163"/>
    </source>
</evidence>
<keyword evidence="4" id="KW-0804">Transcription</keyword>
<evidence type="ECO:0000313" key="9">
    <source>
        <dbReference type="RefSeq" id="XP_031563530.1"/>
    </source>
</evidence>
<dbReference type="GO" id="GO:0005634">
    <property type="term" value="C:nucleus"/>
    <property type="evidence" value="ECO:0007669"/>
    <property type="project" value="UniProtKB-SubCell"/>
</dbReference>
<reference evidence="9" key="1">
    <citation type="submission" date="2025-08" db="UniProtKB">
        <authorList>
            <consortium name="RefSeq"/>
        </authorList>
    </citation>
    <scope>IDENTIFICATION</scope>
    <source>
        <tissue evidence="9">Tentacle</tissue>
    </source>
</reference>
<dbReference type="InterPro" id="IPR050370">
    <property type="entry name" value="HES_HEY"/>
</dbReference>
<dbReference type="Pfam" id="PF00010">
    <property type="entry name" value="HLH"/>
    <property type="match status" value="1"/>
</dbReference>
<dbReference type="SMART" id="SM00353">
    <property type="entry name" value="HLH"/>
    <property type="match status" value="1"/>
</dbReference>
<gene>
    <name evidence="9" type="primary">LOC116299045</name>
</gene>
<dbReference type="InParanoid" id="A0A6P8IDI8"/>
<dbReference type="GO" id="GO:0003677">
    <property type="term" value="F:DNA binding"/>
    <property type="evidence" value="ECO:0007669"/>
    <property type="project" value="UniProtKB-KW"/>
</dbReference>
<evidence type="ECO:0000256" key="6">
    <source>
        <dbReference type="SAM" id="MobiDB-lite"/>
    </source>
</evidence>
<dbReference type="InterPro" id="IPR036638">
    <property type="entry name" value="HLH_DNA-bd_sf"/>
</dbReference>
<dbReference type="KEGG" id="aten:116299045"/>
<dbReference type="AlphaFoldDB" id="A0A6P8IDI8"/>
<keyword evidence="2" id="KW-0805">Transcription regulation</keyword>
<keyword evidence="3" id="KW-0238">DNA-binding</keyword>
<keyword evidence="5" id="KW-0539">Nucleus</keyword>
<dbReference type="OrthoDB" id="6085656at2759"/>
<protein>
    <submittedName>
        <fullName evidence="9">Transcription factor HES-1-like</fullName>
    </submittedName>
</protein>
<evidence type="ECO:0000256" key="2">
    <source>
        <dbReference type="ARBA" id="ARBA00023015"/>
    </source>
</evidence>